<sequence>MVSTIIFSFGLIFFSLTANVNSQTCHNIGSLDPCSINHACKCLPLSFADDVGICAVVGASCSRLSPCRFPHDTCDADHICVHHRQCGSNPVCYPLSMADQRLCPLMITPPTSTYPGTTTTYPGTTTTTTYPGTTTTYPGTTTTTTYPGTTGYPDWEITGFRENSVFSSYSSALTFSSERFPNSTKYYQAIEVIVNITGTFSFTSSSNMDTFGYLYAGVFDLSNPNLNLLTSNDDSAGNNQFKLIANLEAGVSYTLVFTTFGENVIGPFAIIAVGPTSVDFFPRNVTDTTMIMPSQTETTSEGSVEFEQSTDYPDMTQYPDWEITGFPENSVFSNYSSALTFSSERYPNQNKFYEAIEVIVNTTGTYSFTSSSQIDTLGYLYNGEFNPSNQNLNMLTSNDDYPGSNQFKLIAYLEAGVSYILVVTTYRSDVRGAFTITARGPTYVDFFPRNVTDTTMIMPSGTETTSEGSVEFEQSTDYPDMTQYPDWEITGFPENSVFSNYSSALTFSSERYPNQNIFYEAIEVIVYITGTYSFTSASNMDSLGYLYNGEFNPSNQNLNMLTHNDDYYGSIQFRLMAHLEAGVSYTLVFTTFGENVIGPFTIIAVGPTYVDFFPRNVTDTTMIMPSQTETTSEGSAEFEQSTDYPDMTQYPDWEITGFPENSVFSNYSSALTFSSERYPNQNKFYEAIEVIVNTTGTYSFTSSSQIDTLGYLYNGEFNPSNQNLNMLTRNDDYPGSNQFRLIAYLEAGVSYILVVTTFGSDVRGAFTITARGPTYVDFFPRNITDTTMIMPSGTETTSKESVEFEQSTDYPDMTQYLDTTEYPDMTQYPDWEITGFPENSIISNYASALTLSSERYPYLSKYYEAIEIIVYITGTYSFTSTSSIDTFGYLYTGEFNPSNQNLNMLAYNDDYSGSNQFTLIADLEAGVSYTLVVTTFGSNVMGAFTIIARGPTYVDFFRRNITDTTMIMSSETTTIATSDEAIVEFEQSTEYPNWEMTEFPEGSISTSYSSALTLNSERNPSSGKYYKEISIIIYTTGVYSFTSSSSMDTLGYLYTGIYYPSDPNLNLLTSNDDYPGSKQFRLIAYLEAGVSYKLVVTTFPIDTTGSFSITAIGPNNVNFLP</sequence>
<proteinExistence type="predicted"/>
<organism evidence="3 5">
    <name type="scientific">Rotaria magnacalcarata</name>
    <dbReference type="NCBI Taxonomy" id="392030"/>
    <lineage>
        <taxon>Eukaryota</taxon>
        <taxon>Metazoa</taxon>
        <taxon>Spiralia</taxon>
        <taxon>Gnathifera</taxon>
        <taxon>Rotifera</taxon>
        <taxon>Eurotatoria</taxon>
        <taxon>Bdelloidea</taxon>
        <taxon>Philodinida</taxon>
        <taxon>Philodinidae</taxon>
        <taxon>Rotaria</taxon>
    </lineage>
</organism>
<name>A0A816M1B7_9BILA</name>
<dbReference type="EMBL" id="CAJOBF010000971">
    <property type="protein sequence ID" value="CAF3895767.1"/>
    <property type="molecule type" value="Genomic_DNA"/>
</dbReference>
<comment type="caution">
    <text evidence="3">The sequence shown here is derived from an EMBL/GenBank/DDBJ whole genome shotgun (WGS) entry which is preliminary data.</text>
</comment>
<dbReference type="AlphaFoldDB" id="A0A816M1B7"/>
<feature type="region of interest" description="Disordered" evidence="1">
    <location>
        <begin position="114"/>
        <end position="142"/>
    </location>
</feature>
<keyword evidence="2" id="KW-0732">Signal</keyword>
<reference evidence="3" key="1">
    <citation type="submission" date="2021-02" db="EMBL/GenBank/DDBJ databases">
        <authorList>
            <person name="Nowell W R."/>
        </authorList>
    </citation>
    <scope>NUCLEOTIDE SEQUENCE</scope>
</reference>
<dbReference type="Proteomes" id="UP000663887">
    <property type="component" value="Unassembled WGS sequence"/>
</dbReference>
<gene>
    <name evidence="4" type="ORF">UXM345_LOCUS10253</name>
    <name evidence="3" type="ORF">XDN619_LOCUS1702</name>
</gene>
<feature type="chain" id="PRO_5036412968" evidence="2">
    <location>
        <begin position="23"/>
        <end position="1121"/>
    </location>
</feature>
<evidence type="ECO:0000313" key="3">
    <source>
        <dbReference type="EMBL" id="CAF1967541.1"/>
    </source>
</evidence>
<evidence type="ECO:0000256" key="2">
    <source>
        <dbReference type="SAM" id="SignalP"/>
    </source>
</evidence>
<protein>
    <submittedName>
        <fullName evidence="3">Uncharacterized protein</fullName>
    </submittedName>
</protein>
<feature type="signal peptide" evidence="2">
    <location>
        <begin position="1"/>
        <end position="22"/>
    </location>
</feature>
<evidence type="ECO:0000313" key="5">
    <source>
        <dbReference type="Proteomes" id="UP000663887"/>
    </source>
</evidence>
<evidence type="ECO:0000313" key="4">
    <source>
        <dbReference type="EMBL" id="CAF3895767.1"/>
    </source>
</evidence>
<dbReference type="Proteomes" id="UP000663842">
    <property type="component" value="Unassembled WGS sequence"/>
</dbReference>
<dbReference type="EMBL" id="CAJNRG010000080">
    <property type="protein sequence ID" value="CAF1967541.1"/>
    <property type="molecule type" value="Genomic_DNA"/>
</dbReference>
<accession>A0A816M1B7</accession>
<evidence type="ECO:0000256" key="1">
    <source>
        <dbReference type="SAM" id="MobiDB-lite"/>
    </source>
</evidence>